<dbReference type="AlphaFoldDB" id="A0A834HV39"/>
<sequence length="225" mass="25945">MFSVSNKTIHRIWSRAKVCEAHDSMVDVSSKKRRRVGQKQCKIDWKKVRGIAFHCSTNIHSFSKALEVPKSMLHQRIKEGEIRPHTNPLKPDLSDQNKIARLHFCLSMLEPNNLQTQPMFKAMYNYVHIDEKWFYMTKELESRRRVPKLKCSLMNYDWGQIGSESLNRELRGFFSLNSGGPHRGRKALCRVLDGNSQGPLFLVENSENGVLIGFEEIITGSGVRV</sequence>
<dbReference type="InterPro" id="IPR036397">
    <property type="entry name" value="RNaseH_sf"/>
</dbReference>
<proteinExistence type="predicted"/>
<reference evidence="1" key="1">
    <citation type="submission" date="2019-11" db="EMBL/GenBank/DDBJ databases">
        <authorList>
            <person name="Liu Y."/>
            <person name="Hou J."/>
            <person name="Li T.-Q."/>
            <person name="Guan C.-H."/>
            <person name="Wu X."/>
            <person name="Wu H.-Z."/>
            <person name="Ling F."/>
            <person name="Zhang R."/>
            <person name="Shi X.-G."/>
            <person name="Ren J.-P."/>
            <person name="Chen E.-F."/>
            <person name="Sun J.-M."/>
        </authorList>
    </citation>
    <scope>NUCLEOTIDE SEQUENCE</scope>
    <source>
        <strain evidence="1">Adult_tree_wgs_1</strain>
        <tissue evidence="1">Leaves</tissue>
    </source>
</reference>
<protein>
    <submittedName>
        <fullName evidence="1">Uncharacterized protein</fullName>
    </submittedName>
</protein>
<dbReference type="PANTHER" id="PTHR47169:SF2">
    <property type="entry name" value="OS01G0541250 PROTEIN"/>
    <property type="match status" value="1"/>
</dbReference>
<dbReference type="EMBL" id="WJXA01000001">
    <property type="protein sequence ID" value="KAF7154556.1"/>
    <property type="molecule type" value="Genomic_DNA"/>
</dbReference>
<dbReference type="Proteomes" id="UP000626092">
    <property type="component" value="Unassembled WGS sequence"/>
</dbReference>
<dbReference type="OrthoDB" id="1739492at2759"/>
<name>A0A834HV39_RHOSS</name>
<keyword evidence="2" id="KW-1185">Reference proteome</keyword>
<evidence type="ECO:0000313" key="1">
    <source>
        <dbReference type="EMBL" id="KAF7154556.1"/>
    </source>
</evidence>
<dbReference type="Gene3D" id="3.30.420.10">
    <property type="entry name" value="Ribonuclease H-like superfamily/Ribonuclease H"/>
    <property type="match status" value="1"/>
</dbReference>
<accession>A0A834HV39</accession>
<comment type="caution">
    <text evidence="1">The sequence shown here is derived from an EMBL/GenBank/DDBJ whole genome shotgun (WGS) entry which is preliminary data.</text>
</comment>
<evidence type="ECO:0000313" key="2">
    <source>
        <dbReference type="Proteomes" id="UP000626092"/>
    </source>
</evidence>
<dbReference type="GO" id="GO:0003676">
    <property type="term" value="F:nucleic acid binding"/>
    <property type="evidence" value="ECO:0007669"/>
    <property type="project" value="InterPro"/>
</dbReference>
<gene>
    <name evidence="1" type="ORF">RHSIM_Rhsim01G0125100</name>
</gene>
<organism evidence="1 2">
    <name type="scientific">Rhododendron simsii</name>
    <name type="common">Sims's rhododendron</name>
    <dbReference type="NCBI Taxonomy" id="118357"/>
    <lineage>
        <taxon>Eukaryota</taxon>
        <taxon>Viridiplantae</taxon>
        <taxon>Streptophyta</taxon>
        <taxon>Embryophyta</taxon>
        <taxon>Tracheophyta</taxon>
        <taxon>Spermatophyta</taxon>
        <taxon>Magnoliopsida</taxon>
        <taxon>eudicotyledons</taxon>
        <taxon>Gunneridae</taxon>
        <taxon>Pentapetalae</taxon>
        <taxon>asterids</taxon>
        <taxon>Ericales</taxon>
        <taxon>Ericaceae</taxon>
        <taxon>Ericoideae</taxon>
        <taxon>Rhodoreae</taxon>
        <taxon>Rhododendron</taxon>
    </lineage>
</organism>
<dbReference type="PANTHER" id="PTHR47169">
    <property type="entry name" value="OS01G0541250 PROTEIN"/>
    <property type="match status" value="1"/>
</dbReference>